<dbReference type="EMBL" id="JBHRSB010000004">
    <property type="protein sequence ID" value="MFC3001448.1"/>
    <property type="molecule type" value="Genomic_DNA"/>
</dbReference>
<keyword evidence="2" id="KW-0813">Transport</keyword>
<organism evidence="5 6">
    <name type="scientific">Falsiroseomonas tokyonensis</name>
    <dbReference type="NCBI Taxonomy" id="430521"/>
    <lineage>
        <taxon>Bacteria</taxon>
        <taxon>Pseudomonadati</taxon>
        <taxon>Pseudomonadota</taxon>
        <taxon>Alphaproteobacteria</taxon>
        <taxon>Acetobacterales</taxon>
        <taxon>Roseomonadaceae</taxon>
        <taxon>Falsiroseomonas</taxon>
    </lineage>
</organism>
<protein>
    <submittedName>
        <fullName evidence="5">ABC transporter substrate-binding protein</fullName>
    </submittedName>
</protein>
<dbReference type="InterPro" id="IPR051010">
    <property type="entry name" value="BCAA_transport"/>
</dbReference>
<keyword evidence="6" id="KW-1185">Reference proteome</keyword>
<evidence type="ECO:0000256" key="2">
    <source>
        <dbReference type="ARBA" id="ARBA00022970"/>
    </source>
</evidence>
<accession>A0ABV7BVS0</accession>
<reference evidence="6" key="1">
    <citation type="journal article" date="2019" name="Int. J. Syst. Evol. Microbiol.">
        <title>The Global Catalogue of Microorganisms (GCM) 10K type strain sequencing project: providing services to taxonomists for standard genome sequencing and annotation.</title>
        <authorList>
            <consortium name="The Broad Institute Genomics Platform"/>
            <consortium name="The Broad Institute Genome Sequencing Center for Infectious Disease"/>
            <person name="Wu L."/>
            <person name="Ma J."/>
        </authorList>
    </citation>
    <scope>NUCLEOTIDE SEQUENCE [LARGE SCALE GENOMIC DNA]</scope>
    <source>
        <strain evidence="6">CGMCC 1.16855</strain>
    </source>
</reference>
<feature type="domain" description="Leucine-binding protein" evidence="4">
    <location>
        <begin position="31"/>
        <end position="351"/>
    </location>
</feature>
<evidence type="ECO:0000259" key="4">
    <source>
        <dbReference type="Pfam" id="PF13458"/>
    </source>
</evidence>
<keyword evidence="2" id="KW-0029">Amino-acid transport</keyword>
<keyword evidence="1 3" id="KW-0732">Signal</keyword>
<comment type="caution">
    <text evidence="5">The sequence shown here is derived from an EMBL/GenBank/DDBJ whole genome shotgun (WGS) entry which is preliminary data.</text>
</comment>
<proteinExistence type="predicted"/>
<evidence type="ECO:0000313" key="5">
    <source>
        <dbReference type="EMBL" id="MFC3001448.1"/>
    </source>
</evidence>
<feature type="chain" id="PRO_5047420337" evidence="3">
    <location>
        <begin position="24"/>
        <end position="427"/>
    </location>
</feature>
<feature type="signal peptide" evidence="3">
    <location>
        <begin position="1"/>
        <end position="23"/>
    </location>
</feature>
<evidence type="ECO:0000256" key="3">
    <source>
        <dbReference type="SAM" id="SignalP"/>
    </source>
</evidence>
<dbReference type="RefSeq" id="WP_216837506.1">
    <property type="nucleotide sequence ID" value="NZ_JAFNJS010000004.1"/>
</dbReference>
<evidence type="ECO:0000256" key="1">
    <source>
        <dbReference type="ARBA" id="ARBA00022729"/>
    </source>
</evidence>
<dbReference type="InterPro" id="IPR028081">
    <property type="entry name" value="Leu-bd"/>
</dbReference>
<name>A0ABV7BVS0_9PROT</name>
<dbReference type="CDD" id="cd06346">
    <property type="entry name" value="PBP1_ABC_ligand_binding-like"/>
    <property type="match status" value="1"/>
</dbReference>
<dbReference type="Proteomes" id="UP001595420">
    <property type="component" value="Unassembled WGS sequence"/>
</dbReference>
<gene>
    <name evidence="5" type="ORF">ACFOD3_16190</name>
</gene>
<dbReference type="Pfam" id="PF13458">
    <property type="entry name" value="Peripla_BP_6"/>
    <property type="match status" value="1"/>
</dbReference>
<evidence type="ECO:0000313" key="6">
    <source>
        <dbReference type="Proteomes" id="UP001595420"/>
    </source>
</evidence>
<sequence>MTLRRVALAALAAAAWGGTPAAAQAPACTHNVGMVVSLTGPAGRFGQAAAKSVELAFNELNAAAGAQGIAGCRLAFDLRDAQSQGSVAVDQARQLVDLRRVPAILGGIISSVSIPIVTSVTGPAGVVQISPASSSPTLTRMAVEGQTRGWFFRTITSDALQGTAAARYAMDQGLRRLAIIHVNNDFGVNMVNEFRRAYVALGGTIVSATPYNQGQASYAPEVTNALRGDPPALYLVSYPGDGTTIARTWIQQGGPATFLLNDGMNSADFIRDVGPRFLNNAFGTSSGTVTTPSTEYFSRAYPAMSGGFGAGAPAADRAFDAAAILGLAIAKAGSFEAAAIRDAIRAVTAPGGTEIHAGPEGFARGLAELRAGRAIRYVGVIGAVEFDANGDITGPFRKWRIQNGEIVTVGQMTVDEVQAVQRQLPPR</sequence>
<dbReference type="PANTHER" id="PTHR30483:SF6">
    <property type="entry name" value="PERIPLASMIC BINDING PROTEIN OF ABC TRANSPORTER FOR NATURAL AMINO ACIDS"/>
    <property type="match status" value="1"/>
</dbReference>
<dbReference type="PANTHER" id="PTHR30483">
    <property type="entry name" value="LEUCINE-SPECIFIC-BINDING PROTEIN"/>
    <property type="match status" value="1"/>
</dbReference>